<dbReference type="PANTHER" id="PTHR31973:SF187">
    <property type="entry name" value="MUTATOR TRANSPOSASE MUDRA PROTEIN"/>
    <property type="match status" value="1"/>
</dbReference>
<name>A0ABR0R462_GOSAR</name>
<evidence type="ECO:0000313" key="1">
    <source>
        <dbReference type="EMBL" id="KAK5846401.1"/>
    </source>
</evidence>
<sequence length="309" mass="35029">MVESDTKSGQLESLYNVHSFDSEGNNSPKFNTRRDMGNPDLKTGMVFANREILKEAIGQYAACKEGLRDGYKPITSLDGCFLKGYYGGHLLSAGGIDANDCIYPTPLHMQHGNDMSKHVLVESIAGLFPNANHKTCVRQLYTNFKNSHKGAKDKLILTCVDTIMTKIIQRIAQKKEEAEKVIEPLCPKIQKKLDTMTELCNRNSINVLTIMMMLQERLESCADPRYPKTTYISIYSHLIKPIRGAKQWSQVQSIERIQPLVLRRPPGKPRKARKKAVDEAQQLVKDGRGGHANEQHEMWWSIRPQCQNM</sequence>
<accession>A0ABR0R462</accession>
<dbReference type="EMBL" id="JARKNE010000001">
    <property type="protein sequence ID" value="KAK5846401.1"/>
    <property type="molecule type" value="Genomic_DNA"/>
</dbReference>
<comment type="caution">
    <text evidence="1">The sequence shown here is derived from an EMBL/GenBank/DDBJ whole genome shotgun (WGS) entry which is preliminary data.</text>
</comment>
<organism evidence="1 2">
    <name type="scientific">Gossypium arboreum</name>
    <name type="common">Tree cotton</name>
    <name type="synonym">Gossypium nanking</name>
    <dbReference type="NCBI Taxonomy" id="29729"/>
    <lineage>
        <taxon>Eukaryota</taxon>
        <taxon>Viridiplantae</taxon>
        <taxon>Streptophyta</taxon>
        <taxon>Embryophyta</taxon>
        <taxon>Tracheophyta</taxon>
        <taxon>Spermatophyta</taxon>
        <taxon>Magnoliopsida</taxon>
        <taxon>eudicotyledons</taxon>
        <taxon>Gunneridae</taxon>
        <taxon>Pentapetalae</taxon>
        <taxon>rosids</taxon>
        <taxon>malvids</taxon>
        <taxon>Malvales</taxon>
        <taxon>Malvaceae</taxon>
        <taxon>Malvoideae</taxon>
        <taxon>Gossypium</taxon>
    </lineage>
</organism>
<reference evidence="1 2" key="1">
    <citation type="submission" date="2023-03" db="EMBL/GenBank/DDBJ databases">
        <title>WGS of Gossypium arboreum.</title>
        <authorList>
            <person name="Yu D."/>
        </authorList>
    </citation>
    <scope>NUCLEOTIDE SEQUENCE [LARGE SCALE GENOMIC DNA]</scope>
    <source>
        <tissue evidence="1">Leaf</tissue>
    </source>
</reference>
<dbReference type="PANTHER" id="PTHR31973">
    <property type="entry name" value="POLYPROTEIN, PUTATIVE-RELATED"/>
    <property type="match status" value="1"/>
</dbReference>
<proteinExistence type="predicted"/>
<protein>
    <submittedName>
        <fullName evidence="1">Uncharacterized protein</fullName>
    </submittedName>
</protein>
<keyword evidence="2" id="KW-1185">Reference proteome</keyword>
<evidence type="ECO:0000313" key="2">
    <source>
        <dbReference type="Proteomes" id="UP001358586"/>
    </source>
</evidence>
<gene>
    <name evidence="1" type="ORF">PVK06_002687</name>
</gene>
<dbReference type="Proteomes" id="UP001358586">
    <property type="component" value="Chromosome 1"/>
</dbReference>